<evidence type="ECO:0000256" key="2">
    <source>
        <dbReference type="ARBA" id="ARBA00023239"/>
    </source>
</evidence>
<dbReference type="InterPro" id="IPR036568">
    <property type="entry name" value="GGCT-like_sf"/>
</dbReference>
<evidence type="ECO:0000313" key="4">
    <source>
        <dbReference type="EMBL" id="XBO74017.1"/>
    </source>
</evidence>
<protein>
    <recommendedName>
        <fullName evidence="1">glutathione-specific gamma-glutamylcyclotransferase</fullName>
        <ecNumber evidence="1">4.3.2.7</ecNumber>
    </recommendedName>
</protein>
<dbReference type="GO" id="GO:0005737">
    <property type="term" value="C:cytoplasm"/>
    <property type="evidence" value="ECO:0007669"/>
    <property type="project" value="TreeGrafter"/>
</dbReference>
<feature type="compositionally biased region" description="Polar residues" evidence="3">
    <location>
        <begin position="1"/>
        <end position="12"/>
    </location>
</feature>
<accession>A0AAU7KRA6</accession>
<organism evidence="4">
    <name type="scientific">Halomonas sp. H10-59</name>
    <dbReference type="NCBI Taxonomy" id="2950874"/>
    <lineage>
        <taxon>Bacteria</taxon>
        <taxon>Pseudomonadati</taxon>
        <taxon>Pseudomonadota</taxon>
        <taxon>Gammaproteobacteria</taxon>
        <taxon>Oceanospirillales</taxon>
        <taxon>Halomonadaceae</taxon>
        <taxon>Halomonas</taxon>
    </lineage>
</organism>
<evidence type="ECO:0000256" key="3">
    <source>
        <dbReference type="SAM" id="MobiDB-lite"/>
    </source>
</evidence>
<dbReference type="GO" id="GO:0061928">
    <property type="term" value="F:glutathione specific gamma-glutamylcyclotransferase activity"/>
    <property type="evidence" value="ECO:0007669"/>
    <property type="project" value="UniProtKB-EC"/>
</dbReference>
<keyword evidence="2" id="KW-0456">Lyase</keyword>
<name>A0AAU7KRA6_9GAMM</name>
<gene>
    <name evidence="4" type="ORF">NFG57_14475</name>
</gene>
<dbReference type="SUPFAM" id="SSF110857">
    <property type="entry name" value="Gamma-glutamyl cyclotransferase-like"/>
    <property type="match status" value="1"/>
</dbReference>
<sequence>MHPQDSPSNRPTPVSADTREANRRQDHFGSREAIWLFGYGSLIWKADFAYRARRPALIEGYARRFWQGSHDHRGTPEAPGRVATLIHQPGSRCLGMAYLIGPEVLAPLDLREKNGYLRERVTLHFLDNDLADNDQPDVDDPLDDDGLTTARTAEGLVYIAGDANPAYLGDASDDSIAEQIAHAHGPSGPNSDYLLHLADALHAMGGEDDHVFGLATALRRRMRQAATHPATTD</sequence>
<dbReference type="RefSeq" id="WP_108133823.1">
    <property type="nucleotide sequence ID" value="NZ_CP098828.1"/>
</dbReference>
<dbReference type="Gene3D" id="3.10.490.10">
    <property type="entry name" value="Gamma-glutamyl cyclotransferase-like"/>
    <property type="match status" value="1"/>
</dbReference>
<proteinExistence type="predicted"/>
<evidence type="ECO:0000256" key="1">
    <source>
        <dbReference type="ARBA" id="ARBA00012344"/>
    </source>
</evidence>
<dbReference type="PANTHER" id="PTHR12192">
    <property type="entry name" value="CATION TRANSPORT PROTEIN CHAC-RELATED"/>
    <property type="match status" value="1"/>
</dbReference>
<dbReference type="AlphaFoldDB" id="A0AAU7KRA6"/>
<reference evidence="4" key="1">
    <citation type="submission" date="2022-06" db="EMBL/GenBank/DDBJ databases">
        <title>A novel DMS-producing enzyme.</title>
        <authorList>
            <person name="Zhang Y."/>
        </authorList>
    </citation>
    <scope>NUCLEOTIDE SEQUENCE</scope>
    <source>
        <strain evidence="4">H10-59</strain>
    </source>
</reference>
<dbReference type="EMBL" id="CP098828">
    <property type="protein sequence ID" value="XBO74017.1"/>
    <property type="molecule type" value="Genomic_DNA"/>
</dbReference>
<dbReference type="GO" id="GO:0006751">
    <property type="term" value="P:glutathione catabolic process"/>
    <property type="evidence" value="ECO:0007669"/>
    <property type="project" value="InterPro"/>
</dbReference>
<dbReference type="CDD" id="cd06661">
    <property type="entry name" value="GGCT_like"/>
    <property type="match status" value="1"/>
</dbReference>
<dbReference type="EC" id="4.3.2.7" evidence="1"/>
<dbReference type="InterPro" id="IPR013024">
    <property type="entry name" value="GGCT-like"/>
</dbReference>
<feature type="region of interest" description="Disordered" evidence="3">
    <location>
        <begin position="1"/>
        <end position="23"/>
    </location>
</feature>
<dbReference type="PANTHER" id="PTHR12192:SF2">
    <property type="entry name" value="GLUTATHIONE-SPECIFIC GAMMA-GLUTAMYLCYCLOTRANSFERASE 2"/>
    <property type="match status" value="1"/>
</dbReference>
<dbReference type="InterPro" id="IPR006840">
    <property type="entry name" value="ChaC"/>
</dbReference>
<dbReference type="Pfam" id="PF04752">
    <property type="entry name" value="ChaC"/>
    <property type="match status" value="1"/>
</dbReference>